<name>A0A5A7N4J5_9PROT</name>
<dbReference type="Pfam" id="PF12616">
    <property type="entry name" value="DUF3775"/>
    <property type="match status" value="1"/>
</dbReference>
<evidence type="ECO:0008006" key="3">
    <source>
        <dbReference type="Google" id="ProtNLM"/>
    </source>
</evidence>
<keyword evidence="2" id="KW-1185">Reference proteome</keyword>
<dbReference type="EMBL" id="BKCN01000003">
    <property type="protein sequence ID" value="GER03192.1"/>
    <property type="molecule type" value="Genomic_DNA"/>
</dbReference>
<accession>A0A5A7N4J5</accession>
<gene>
    <name evidence="1" type="ORF">JCM17846_08740</name>
</gene>
<organism evidence="1 2">
    <name type="scientific">Iodidimonas nitroreducens</name>
    <dbReference type="NCBI Taxonomy" id="1236968"/>
    <lineage>
        <taxon>Bacteria</taxon>
        <taxon>Pseudomonadati</taxon>
        <taxon>Pseudomonadota</taxon>
        <taxon>Alphaproteobacteria</taxon>
        <taxon>Iodidimonadales</taxon>
        <taxon>Iodidimonadaceae</taxon>
        <taxon>Iodidimonas</taxon>
    </lineage>
</organism>
<dbReference type="Proteomes" id="UP000324996">
    <property type="component" value="Unassembled WGS sequence"/>
</dbReference>
<proteinExistence type="predicted"/>
<evidence type="ECO:0000313" key="1">
    <source>
        <dbReference type="EMBL" id="GER03192.1"/>
    </source>
</evidence>
<evidence type="ECO:0000313" key="2">
    <source>
        <dbReference type="Proteomes" id="UP000324996"/>
    </source>
</evidence>
<sequence>MDVTERRGAEADFNALAEFIDDLNEDERIDLVTLMWVGRGTFSVDELPQIRAEARREATHTTAEYLLSTPLLAIYLADGLEAFGLAVESD</sequence>
<comment type="caution">
    <text evidence="1">The sequence shown here is derived from an EMBL/GenBank/DDBJ whole genome shotgun (WGS) entry which is preliminary data.</text>
</comment>
<dbReference type="RefSeq" id="WP_150006832.1">
    <property type="nucleotide sequence ID" value="NZ_BKCN01000003.1"/>
</dbReference>
<dbReference type="AlphaFoldDB" id="A0A5A7N4J5"/>
<reference evidence="1 2" key="1">
    <citation type="submission" date="2019-09" db="EMBL/GenBank/DDBJ databases">
        <title>NBRP : Genome information of microbial organism related human and environment.</title>
        <authorList>
            <person name="Hattori M."/>
            <person name="Oshima K."/>
            <person name="Inaba H."/>
            <person name="Suda W."/>
            <person name="Sakamoto M."/>
            <person name="Iino T."/>
            <person name="Kitahara M."/>
            <person name="Oshida Y."/>
            <person name="Iida T."/>
            <person name="Kudo T."/>
            <person name="Itoh T."/>
            <person name="Ohkuma M."/>
        </authorList>
    </citation>
    <scope>NUCLEOTIDE SEQUENCE [LARGE SCALE GENOMIC DNA]</scope>
    <source>
        <strain evidence="1 2">Q-1</strain>
    </source>
</reference>
<protein>
    <recommendedName>
        <fullName evidence="3">DUF3775 domain-containing protein</fullName>
    </recommendedName>
</protein>
<dbReference type="InterPro" id="IPR022254">
    <property type="entry name" value="DUF3775"/>
</dbReference>